<dbReference type="PANTHER" id="PTHR46201:SF9">
    <property type="entry name" value="PHD FINGER PROTEIN MALE MEIOCYTE DEATH 1"/>
    <property type="match status" value="1"/>
</dbReference>
<organism evidence="7 8">
    <name type="scientific">Prototheca wickerhamii</name>
    <dbReference type="NCBI Taxonomy" id="3111"/>
    <lineage>
        <taxon>Eukaryota</taxon>
        <taxon>Viridiplantae</taxon>
        <taxon>Chlorophyta</taxon>
        <taxon>core chlorophytes</taxon>
        <taxon>Trebouxiophyceae</taxon>
        <taxon>Chlorellales</taxon>
        <taxon>Chlorellaceae</taxon>
        <taxon>Prototheca</taxon>
    </lineage>
</organism>
<sequence length="679" mass="72918">MTWGGHPVSAVRYHFIIPAESGEGSLGDPASLAAATANAALRGRSKGPSGVAAPDSLAPAPAGATSALFEQSTHLLHGLVHGNGYGHLVRVNGIGPGNRVLTGGAIVQLWTRLCSRLNVVAVSTEDVSSKSGMELRVLHTVATGATWYGRFGYRFGRGAYKITAEQWTEAAQDLHHLALPDLLKGCDGSEEPNALGSATAAILLRYARGALGSENSGSQEPPCAATFGEIIKRLLSLCGPKSDATGFFDPDSLRAAAARLRQPVRQERQERQTPSPPQPAGSPGPEIDSEIRMYIKPRRTWYVVRVVGLHAGAGSLERRVRYHSGKEEWVDLAAVPWSSIGKQARVGRPASAQAKRQRTASPSAPAREIKDQPSAGVPQLGMQCLRDLAHLYDAFLSKSFTDRVLGSRLANGGHALPEQDSVLRRVAVAVQRLRDCKMFVHDVWKTWAPPLPGQLRLLCSVPLPPNFALQVPKSRQGFKRRPGRKVVLSALPTPSAPACADEAPDAEADPPKAQAALPPPPLALDLPLEADLGTVAVAFARAFADAYVVLRNFVPLLLLPKATATKWEGLDRATDATPLAPLLPQVEADPRRAFLPGAPCLALAGRGLDRNPAWWREGGQEDWVVRCVCGTRDDDGERMLICDGCRAWHHWRCAGLPEDAELPLSWLCRACAKRTGQDD</sequence>
<comment type="caution">
    <text evidence="7">The sequence shown here is derived from an EMBL/GenBank/DDBJ whole genome shotgun (WGS) entry which is preliminary data.</text>
</comment>
<evidence type="ECO:0000256" key="2">
    <source>
        <dbReference type="ARBA" id="ARBA00022771"/>
    </source>
</evidence>
<keyword evidence="1" id="KW-0479">Metal-binding</keyword>
<dbReference type="InterPro" id="IPR013083">
    <property type="entry name" value="Znf_RING/FYVE/PHD"/>
</dbReference>
<proteinExistence type="predicted"/>
<dbReference type="SMART" id="SM00249">
    <property type="entry name" value="PHD"/>
    <property type="match status" value="1"/>
</dbReference>
<dbReference type="InterPro" id="IPR019787">
    <property type="entry name" value="Znf_PHD-finger"/>
</dbReference>
<keyword evidence="2 4" id="KW-0863">Zinc-finger</keyword>
<evidence type="ECO:0000256" key="5">
    <source>
        <dbReference type="SAM" id="MobiDB-lite"/>
    </source>
</evidence>
<dbReference type="Proteomes" id="UP001255856">
    <property type="component" value="Unassembled WGS sequence"/>
</dbReference>
<dbReference type="PROSITE" id="PS01359">
    <property type="entry name" value="ZF_PHD_1"/>
    <property type="match status" value="1"/>
</dbReference>
<evidence type="ECO:0000313" key="7">
    <source>
        <dbReference type="EMBL" id="KAK2077415.1"/>
    </source>
</evidence>
<dbReference type="CDD" id="cd15556">
    <property type="entry name" value="PHD_MMD1_like"/>
    <property type="match status" value="1"/>
</dbReference>
<feature type="region of interest" description="Disordered" evidence="5">
    <location>
        <begin position="261"/>
        <end position="288"/>
    </location>
</feature>
<dbReference type="InterPro" id="IPR001965">
    <property type="entry name" value="Znf_PHD"/>
</dbReference>
<name>A0AAD9MK29_PROWI</name>
<dbReference type="PANTHER" id="PTHR46201">
    <property type="entry name" value="PHD FINGER PROTEIN MALE MEIOCYTE DEATH 1-RELATED"/>
    <property type="match status" value="1"/>
</dbReference>
<dbReference type="Gene3D" id="3.30.40.10">
    <property type="entry name" value="Zinc/RING finger domain, C3HC4 (zinc finger)"/>
    <property type="match status" value="1"/>
</dbReference>
<protein>
    <recommendedName>
        <fullName evidence="6">PHD-type domain-containing protein</fullName>
    </recommendedName>
</protein>
<evidence type="ECO:0000256" key="1">
    <source>
        <dbReference type="ARBA" id="ARBA00022723"/>
    </source>
</evidence>
<reference evidence="7" key="1">
    <citation type="submission" date="2021-01" db="EMBL/GenBank/DDBJ databases">
        <authorList>
            <person name="Eckstrom K.M.E."/>
        </authorList>
    </citation>
    <scope>NUCLEOTIDE SEQUENCE</scope>
    <source>
        <strain evidence="7">UVCC 0001</strain>
    </source>
</reference>
<dbReference type="SUPFAM" id="SSF57903">
    <property type="entry name" value="FYVE/PHD zinc finger"/>
    <property type="match status" value="1"/>
</dbReference>
<dbReference type="InterPro" id="IPR011011">
    <property type="entry name" value="Znf_FYVE_PHD"/>
</dbReference>
<evidence type="ECO:0000256" key="3">
    <source>
        <dbReference type="ARBA" id="ARBA00022833"/>
    </source>
</evidence>
<accession>A0AAD9MK29</accession>
<dbReference type="Pfam" id="PF00628">
    <property type="entry name" value="PHD"/>
    <property type="match status" value="1"/>
</dbReference>
<gene>
    <name evidence="7" type="ORF">QBZ16_004260</name>
</gene>
<evidence type="ECO:0000256" key="4">
    <source>
        <dbReference type="PROSITE-ProRule" id="PRU00146"/>
    </source>
</evidence>
<dbReference type="PROSITE" id="PS50016">
    <property type="entry name" value="ZF_PHD_2"/>
    <property type="match status" value="1"/>
</dbReference>
<dbReference type="AlphaFoldDB" id="A0AAD9MK29"/>
<dbReference type="InterPro" id="IPR058054">
    <property type="entry name" value="Znf_MS1-like"/>
</dbReference>
<keyword evidence="8" id="KW-1185">Reference proteome</keyword>
<dbReference type="GO" id="GO:0008270">
    <property type="term" value="F:zinc ion binding"/>
    <property type="evidence" value="ECO:0007669"/>
    <property type="project" value="UniProtKB-KW"/>
</dbReference>
<dbReference type="InterPro" id="IPR019786">
    <property type="entry name" value="Zinc_finger_PHD-type_CS"/>
</dbReference>
<evidence type="ECO:0000259" key="6">
    <source>
        <dbReference type="PROSITE" id="PS50016"/>
    </source>
</evidence>
<keyword evidence="3" id="KW-0862">Zinc</keyword>
<feature type="region of interest" description="Disordered" evidence="5">
    <location>
        <begin position="344"/>
        <end position="375"/>
    </location>
</feature>
<feature type="region of interest" description="Disordered" evidence="5">
    <location>
        <begin position="495"/>
        <end position="515"/>
    </location>
</feature>
<feature type="domain" description="PHD-type" evidence="6">
    <location>
        <begin position="624"/>
        <end position="674"/>
    </location>
</feature>
<dbReference type="EMBL" id="JASFZW010000006">
    <property type="protein sequence ID" value="KAK2077415.1"/>
    <property type="molecule type" value="Genomic_DNA"/>
</dbReference>
<evidence type="ECO:0000313" key="8">
    <source>
        <dbReference type="Proteomes" id="UP001255856"/>
    </source>
</evidence>